<dbReference type="EMBL" id="VKKZ01000010">
    <property type="protein sequence ID" value="KAA6437491.1"/>
    <property type="molecule type" value="Genomic_DNA"/>
</dbReference>
<dbReference type="EMBL" id="JBGOGF010000009">
    <property type="protein sequence ID" value="MFA1772870.1"/>
    <property type="molecule type" value="Genomic_DNA"/>
</dbReference>
<name>A0A5M8QQH6_9BACT</name>
<dbReference type="Proteomes" id="UP001570846">
    <property type="component" value="Unassembled WGS sequence"/>
</dbReference>
<reference evidence="1 3" key="2">
    <citation type="submission" date="2019-09" db="EMBL/GenBank/DDBJ databases">
        <title>A bacterium isolated from glacier soil.</title>
        <authorList>
            <person name="Liu Q."/>
        </authorList>
    </citation>
    <scope>NUCLEOTIDE SEQUENCE [LARGE SCALE GENOMIC DNA]</scope>
    <source>
        <strain evidence="1 3">MDT1-10-3</strain>
    </source>
</reference>
<reference evidence="2 4" key="3">
    <citation type="submission" date="2024-08" db="EMBL/GenBank/DDBJ databases">
        <authorList>
            <person name="Wei W."/>
        </authorList>
    </citation>
    <scope>NUCLEOTIDE SEQUENCE [LARGE SCALE GENOMIC DNA]</scope>
    <source>
        <strain evidence="2 4">XU2</strain>
    </source>
</reference>
<evidence type="ECO:0000313" key="2">
    <source>
        <dbReference type="EMBL" id="MFA1772870.1"/>
    </source>
</evidence>
<keyword evidence="4" id="KW-1185">Reference proteome</keyword>
<protein>
    <submittedName>
        <fullName evidence="1">Uncharacterized protein</fullName>
    </submittedName>
</protein>
<evidence type="ECO:0000313" key="4">
    <source>
        <dbReference type="Proteomes" id="UP001570846"/>
    </source>
</evidence>
<organism evidence="1 3">
    <name type="scientific">Rufibacter glacialis</name>
    <dbReference type="NCBI Taxonomy" id="1259555"/>
    <lineage>
        <taxon>Bacteria</taxon>
        <taxon>Pseudomonadati</taxon>
        <taxon>Bacteroidota</taxon>
        <taxon>Cytophagia</taxon>
        <taxon>Cytophagales</taxon>
        <taxon>Hymenobacteraceae</taxon>
        <taxon>Rufibacter</taxon>
    </lineage>
</organism>
<dbReference type="AlphaFoldDB" id="A0A5M8QQH6"/>
<accession>A0A5M8QQH6</accession>
<evidence type="ECO:0000313" key="3">
    <source>
        <dbReference type="Proteomes" id="UP000323866"/>
    </source>
</evidence>
<reference evidence="1 3" key="1">
    <citation type="submission" date="2019-07" db="EMBL/GenBank/DDBJ databases">
        <authorList>
            <person name="Qu J.-H."/>
        </authorList>
    </citation>
    <scope>NUCLEOTIDE SEQUENCE [LARGE SCALE GENOMIC DNA]</scope>
    <source>
        <strain evidence="1 3">MDT1-10-3</strain>
    </source>
</reference>
<gene>
    <name evidence="2" type="ORF">ACD591_16330</name>
    <name evidence="1" type="ORF">FOE74_03030</name>
</gene>
<sequence length="125" mass="13788">MNILNAVEGFDSGAMATFKQTIAGKMHHDKINYPSPIETYELWEEDEKAAELGLQYKDIYGQPLGFVPPFAEQISMVADKTFPTPAVAAEQEEQYDEYVLSASQIKLICKALDALVAAKGEQLTA</sequence>
<proteinExistence type="predicted"/>
<evidence type="ECO:0000313" key="1">
    <source>
        <dbReference type="EMBL" id="KAA6437491.1"/>
    </source>
</evidence>
<dbReference type="Proteomes" id="UP000323866">
    <property type="component" value="Unassembled WGS sequence"/>
</dbReference>
<dbReference type="RefSeq" id="WP_149097113.1">
    <property type="nucleotide sequence ID" value="NZ_BMMG01000001.1"/>
</dbReference>
<comment type="caution">
    <text evidence="1">The sequence shown here is derived from an EMBL/GenBank/DDBJ whole genome shotgun (WGS) entry which is preliminary data.</text>
</comment>